<comment type="subcellular location">
    <subcellularLocation>
        <location evidence="1">Nucleus</location>
    </subcellularLocation>
</comment>
<dbReference type="PANTHER" id="PTHR47540">
    <property type="entry name" value="THIAMINE REPRESSIBLE GENES REGULATORY PROTEIN THI5"/>
    <property type="match status" value="1"/>
</dbReference>
<evidence type="ECO:0000256" key="2">
    <source>
        <dbReference type="ARBA" id="ARBA00022723"/>
    </source>
</evidence>
<keyword evidence="2" id="KW-0479">Metal-binding</keyword>
<feature type="region of interest" description="Disordered" evidence="7">
    <location>
        <begin position="629"/>
        <end position="655"/>
    </location>
</feature>
<dbReference type="KEGG" id="pchm:VFPPC_15958"/>
<keyword evidence="5" id="KW-0804">Transcription</keyword>
<dbReference type="Gene3D" id="4.10.240.10">
    <property type="entry name" value="Zn(2)-C6 fungal-type DNA-binding domain"/>
    <property type="match status" value="1"/>
</dbReference>
<dbReference type="InterPro" id="IPR036864">
    <property type="entry name" value="Zn2-C6_fun-type_DNA-bd_sf"/>
</dbReference>
<dbReference type="CDD" id="cd12148">
    <property type="entry name" value="fungal_TF_MHR"/>
    <property type="match status" value="1"/>
</dbReference>
<dbReference type="SMART" id="SM00906">
    <property type="entry name" value="Fungal_trans"/>
    <property type="match status" value="1"/>
</dbReference>
<sequence length="725" mass="81373">MQGQKRVAEYASGNDPSTPKIRKVTRACDSCKLKKAKCTGDQPCEKCIARDIECLYNASYTRGTKTTPPPSNAARRVTISIENDDSLEYDQDQRQASMGRNGTDLDAHNSAMQVTSSHGPNGDSTGPSRASPELGMAEIQGQVFDPTSSLAFLHRAWKRLSVKKDKNEATEYRPSSESHLITMSGDKSLSVSRDITQDILPNIEDAKVLMTLYFDVCIATYRCLHRPSVDTWLSTMQNNVKEGIPVWTSIGRAKAAVVYVALAMAKRHQEKSKFTVAQEEDAQALRGTDELFAFSTRLTDQETGVPVVESAQAHMVQTLYLLTTSRFNQAWYTFGHALRIIAALGWQRRANIARRRAAKPDYIHEQCCLRTFWSAYIIDNYLGVVFGRPRVFHDDDIDQDWPDRVNDEEMTPSGPICELTENRSGCHTDALIFHAKIARIIGRISREVYSYKHSTEHDRIIAAGEMTKHVEEWHRSLPIHLGSIDPAILIPSYRRQAIVLKLAHAHAIMHANRLFLLRNPVSKYSLQIQDCIKAAKSVLETVDYMAKDGPIFHAFWWTHYVTFCALVVTYVWVIKHHRMSQDGGQSARSSLVRLAERCHTHLAQATASNSPSRRYAVILEEFRSLAVNQARGQKPGDRNRHPARHITPETPSYGGGENCSSLPITIIERTVPGSNDQLGPDPALAMEVPLILDDWQLTDWLDLDSSAFWPSFTVEDSTLSPPTSL</sequence>
<keyword evidence="8" id="KW-0472">Membrane</keyword>
<evidence type="ECO:0000256" key="7">
    <source>
        <dbReference type="SAM" id="MobiDB-lite"/>
    </source>
</evidence>
<keyword evidence="3" id="KW-0805">Transcription regulation</keyword>
<dbReference type="GO" id="GO:0045944">
    <property type="term" value="P:positive regulation of transcription by RNA polymerase II"/>
    <property type="evidence" value="ECO:0007669"/>
    <property type="project" value="TreeGrafter"/>
</dbReference>
<keyword evidence="4" id="KW-0238">DNA-binding</keyword>
<evidence type="ECO:0000313" key="10">
    <source>
        <dbReference type="EMBL" id="OAQ65866.1"/>
    </source>
</evidence>
<dbReference type="GO" id="GO:0005634">
    <property type="term" value="C:nucleus"/>
    <property type="evidence" value="ECO:0007669"/>
    <property type="project" value="UniProtKB-SubCell"/>
</dbReference>
<evidence type="ECO:0000313" key="11">
    <source>
        <dbReference type="Proteomes" id="UP000078397"/>
    </source>
</evidence>
<dbReference type="STRING" id="1380566.A0A179FJT6"/>
<dbReference type="InterPro" id="IPR051711">
    <property type="entry name" value="Stress_Response_Reg"/>
</dbReference>
<evidence type="ECO:0000259" key="9">
    <source>
        <dbReference type="PROSITE" id="PS50048"/>
    </source>
</evidence>
<reference evidence="10 11" key="1">
    <citation type="journal article" date="2016" name="PLoS Pathog.">
        <title>Biosynthesis of antibiotic leucinostatins in bio-control fungus Purpureocillium lilacinum and their inhibition on phytophthora revealed by genome mining.</title>
        <authorList>
            <person name="Wang G."/>
            <person name="Liu Z."/>
            <person name="Lin R."/>
            <person name="Li E."/>
            <person name="Mao Z."/>
            <person name="Ling J."/>
            <person name="Yang Y."/>
            <person name="Yin W.B."/>
            <person name="Xie B."/>
        </authorList>
    </citation>
    <scope>NUCLEOTIDE SEQUENCE [LARGE SCALE GENOMIC DNA]</scope>
    <source>
        <strain evidence="10">170</strain>
    </source>
</reference>
<dbReference type="InterPro" id="IPR001138">
    <property type="entry name" value="Zn2Cys6_DnaBD"/>
</dbReference>
<dbReference type="GeneID" id="28857705"/>
<dbReference type="PROSITE" id="PS00463">
    <property type="entry name" value="ZN2_CY6_FUNGAL_1"/>
    <property type="match status" value="1"/>
</dbReference>
<gene>
    <name evidence="10" type="ORF">VFPPC_15958</name>
</gene>
<dbReference type="CDD" id="cd00067">
    <property type="entry name" value="GAL4"/>
    <property type="match status" value="1"/>
</dbReference>
<comment type="caution">
    <text evidence="10">The sequence shown here is derived from an EMBL/GenBank/DDBJ whole genome shotgun (WGS) entry which is preliminary data.</text>
</comment>
<dbReference type="AlphaFoldDB" id="A0A179FJT6"/>
<keyword evidence="11" id="KW-1185">Reference proteome</keyword>
<organism evidence="10 11">
    <name type="scientific">Pochonia chlamydosporia 170</name>
    <dbReference type="NCBI Taxonomy" id="1380566"/>
    <lineage>
        <taxon>Eukaryota</taxon>
        <taxon>Fungi</taxon>
        <taxon>Dikarya</taxon>
        <taxon>Ascomycota</taxon>
        <taxon>Pezizomycotina</taxon>
        <taxon>Sordariomycetes</taxon>
        <taxon>Hypocreomycetidae</taxon>
        <taxon>Hypocreales</taxon>
        <taxon>Clavicipitaceae</taxon>
        <taxon>Pochonia</taxon>
    </lineage>
</organism>
<feature type="region of interest" description="Disordered" evidence="7">
    <location>
        <begin position="82"/>
        <end position="132"/>
    </location>
</feature>
<dbReference type="Proteomes" id="UP000078397">
    <property type="component" value="Unassembled WGS sequence"/>
</dbReference>
<feature type="compositionally biased region" description="Polar residues" evidence="7">
    <location>
        <begin position="110"/>
        <end position="128"/>
    </location>
</feature>
<dbReference type="RefSeq" id="XP_018142953.1">
    <property type="nucleotide sequence ID" value="XM_018293711.1"/>
</dbReference>
<dbReference type="GO" id="GO:0008270">
    <property type="term" value="F:zinc ion binding"/>
    <property type="evidence" value="ECO:0007669"/>
    <property type="project" value="InterPro"/>
</dbReference>
<dbReference type="Pfam" id="PF04082">
    <property type="entry name" value="Fungal_trans"/>
    <property type="match status" value="1"/>
</dbReference>
<dbReference type="PROSITE" id="PS50048">
    <property type="entry name" value="ZN2_CY6_FUNGAL_2"/>
    <property type="match status" value="1"/>
</dbReference>
<dbReference type="Pfam" id="PF00172">
    <property type="entry name" value="Zn_clus"/>
    <property type="match status" value="1"/>
</dbReference>
<name>A0A179FJT6_METCM</name>
<keyword evidence="6" id="KW-0539">Nucleus</keyword>
<evidence type="ECO:0000256" key="6">
    <source>
        <dbReference type="ARBA" id="ARBA00023242"/>
    </source>
</evidence>
<evidence type="ECO:0000256" key="4">
    <source>
        <dbReference type="ARBA" id="ARBA00023125"/>
    </source>
</evidence>
<feature type="region of interest" description="Disordered" evidence="7">
    <location>
        <begin position="1"/>
        <end position="21"/>
    </location>
</feature>
<dbReference type="InterPro" id="IPR007219">
    <property type="entry name" value="XnlR_reg_dom"/>
</dbReference>
<accession>A0A179FJT6</accession>
<evidence type="ECO:0000256" key="3">
    <source>
        <dbReference type="ARBA" id="ARBA00023015"/>
    </source>
</evidence>
<dbReference type="SMART" id="SM00066">
    <property type="entry name" value="GAL4"/>
    <property type="match status" value="1"/>
</dbReference>
<feature type="domain" description="Zn(2)-C6 fungal-type" evidence="9">
    <location>
        <begin position="27"/>
        <end position="56"/>
    </location>
</feature>
<dbReference type="GO" id="GO:0006351">
    <property type="term" value="P:DNA-templated transcription"/>
    <property type="evidence" value="ECO:0007669"/>
    <property type="project" value="InterPro"/>
</dbReference>
<dbReference type="OrthoDB" id="3037908at2759"/>
<dbReference type="GO" id="GO:0043565">
    <property type="term" value="F:sequence-specific DNA binding"/>
    <property type="evidence" value="ECO:0007669"/>
    <property type="project" value="TreeGrafter"/>
</dbReference>
<evidence type="ECO:0000256" key="8">
    <source>
        <dbReference type="SAM" id="Phobius"/>
    </source>
</evidence>
<evidence type="ECO:0000256" key="5">
    <source>
        <dbReference type="ARBA" id="ARBA00023163"/>
    </source>
</evidence>
<protein>
    <submittedName>
        <fullName evidence="10">C6 transcription factor</fullName>
    </submittedName>
</protein>
<dbReference type="PANTHER" id="PTHR47540:SF2">
    <property type="entry name" value="ZN(II)2CYS6 TRANSCRIPTION FACTOR (EUROFUNG)"/>
    <property type="match status" value="1"/>
</dbReference>
<feature type="transmembrane region" description="Helical" evidence="8">
    <location>
        <begin position="554"/>
        <end position="573"/>
    </location>
</feature>
<proteinExistence type="predicted"/>
<keyword evidence="8" id="KW-1133">Transmembrane helix</keyword>
<keyword evidence="8" id="KW-0812">Transmembrane</keyword>
<evidence type="ECO:0000256" key="1">
    <source>
        <dbReference type="ARBA" id="ARBA00004123"/>
    </source>
</evidence>
<dbReference type="SUPFAM" id="SSF57701">
    <property type="entry name" value="Zn2/Cys6 DNA-binding domain"/>
    <property type="match status" value="1"/>
</dbReference>
<dbReference type="GO" id="GO:0000981">
    <property type="term" value="F:DNA-binding transcription factor activity, RNA polymerase II-specific"/>
    <property type="evidence" value="ECO:0007669"/>
    <property type="project" value="InterPro"/>
</dbReference>
<dbReference type="EMBL" id="LSBJ02000004">
    <property type="protein sequence ID" value="OAQ65866.1"/>
    <property type="molecule type" value="Genomic_DNA"/>
</dbReference>